<evidence type="ECO:0000313" key="3">
    <source>
        <dbReference type="EMBL" id="MPL93713.1"/>
    </source>
</evidence>
<comment type="caution">
    <text evidence="3">The sequence shown here is derived from an EMBL/GenBank/DDBJ whole genome shotgun (WGS) entry which is preliminary data.</text>
</comment>
<sequence>MEQRFFYCPVCGGALIKSCLNGRQRLVCSKCGQINYENPIVGVAAIIRNSKGQILMAKRAPGLTYEGLWCIPCGYVEYDEDILAAVVRETQEETGLVIEPLEVYAVHSNFHDTKQHTVGIWFKTKIIAGKVLPGDDVCELMWSDINNPPVLAFKTDEYVLKQLISDEV</sequence>
<dbReference type="Gene3D" id="2.20.70.10">
    <property type="match status" value="1"/>
</dbReference>
<dbReference type="Pfam" id="PF14803">
    <property type="entry name" value="Zn_ribbon_Nudix"/>
    <property type="match status" value="1"/>
</dbReference>
<evidence type="ECO:0000256" key="1">
    <source>
        <dbReference type="ARBA" id="ARBA00022801"/>
    </source>
</evidence>
<dbReference type="InterPro" id="IPR000086">
    <property type="entry name" value="NUDIX_hydrolase_dom"/>
</dbReference>
<dbReference type="EMBL" id="VSSQ01000400">
    <property type="protein sequence ID" value="MPL93713.1"/>
    <property type="molecule type" value="Genomic_DNA"/>
</dbReference>
<dbReference type="PANTHER" id="PTHR43222">
    <property type="entry name" value="NUDIX HYDROLASE 23"/>
    <property type="match status" value="1"/>
</dbReference>
<organism evidence="3">
    <name type="scientific">bioreactor metagenome</name>
    <dbReference type="NCBI Taxonomy" id="1076179"/>
    <lineage>
        <taxon>unclassified sequences</taxon>
        <taxon>metagenomes</taxon>
        <taxon>ecological metagenomes</taxon>
    </lineage>
</organism>
<dbReference type="Pfam" id="PF00293">
    <property type="entry name" value="NUDIX"/>
    <property type="match status" value="1"/>
</dbReference>
<name>A0A644VTJ4_9ZZZZ</name>
<dbReference type="EC" id="3.6.1.-" evidence="3"/>
<dbReference type="InterPro" id="IPR029401">
    <property type="entry name" value="Nudix_N"/>
</dbReference>
<dbReference type="InterPro" id="IPR020084">
    <property type="entry name" value="NUDIX_hydrolase_CS"/>
</dbReference>
<dbReference type="PROSITE" id="PS00893">
    <property type="entry name" value="NUDIX_BOX"/>
    <property type="match status" value="1"/>
</dbReference>
<dbReference type="GO" id="GO:0016787">
    <property type="term" value="F:hydrolase activity"/>
    <property type="evidence" value="ECO:0007669"/>
    <property type="project" value="UniProtKB-KW"/>
</dbReference>
<dbReference type="CDD" id="cd04678">
    <property type="entry name" value="NUDIX_MTH2_Nudt15"/>
    <property type="match status" value="1"/>
</dbReference>
<keyword evidence="1 3" id="KW-0378">Hydrolase</keyword>
<reference evidence="3" key="1">
    <citation type="submission" date="2019-08" db="EMBL/GenBank/DDBJ databases">
        <authorList>
            <person name="Kucharzyk K."/>
            <person name="Murdoch R.W."/>
            <person name="Higgins S."/>
            <person name="Loffler F."/>
        </authorList>
    </citation>
    <scope>NUCLEOTIDE SEQUENCE</scope>
</reference>
<accession>A0A644VTJ4</accession>
<protein>
    <submittedName>
        <fullName evidence="3">RNA pyrophosphohydrolase</fullName>
        <ecNumber evidence="3">3.6.1.-</ecNumber>
    </submittedName>
</protein>
<gene>
    <name evidence="3" type="primary">rppH_5</name>
    <name evidence="3" type="ORF">SDC9_39855</name>
</gene>
<evidence type="ECO:0000259" key="2">
    <source>
        <dbReference type="PROSITE" id="PS51462"/>
    </source>
</evidence>
<proteinExistence type="predicted"/>
<dbReference type="PROSITE" id="PS51462">
    <property type="entry name" value="NUDIX"/>
    <property type="match status" value="1"/>
</dbReference>
<dbReference type="AlphaFoldDB" id="A0A644VTJ4"/>
<dbReference type="PANTHER" id="PTHR43222:SF2">
    <property type="entry name" value="NUDIX HYDROLASE 23, CHLOROPLASTIC"/>
    <property type="match status" value="1"/>
</dbReference>
<dbReference type="Gene3D" id="3.90.79.10">
    <property type="entry name" value="Nucleoside Triphosphate Pyrophosphohydrolase"/>
    <property type="match status" value="1"/>
</dbReference>
<dbReference type="InterPro" id="IPR015797">
    <property type="entry name" value="NUDIX_hydrolase-like_dom_sf"/>
</dbReference>
<dbReference type="SUPFAM" id="SSF55811">
    <property type="entry name" value="Nudix"/>
    <property type="match status" value="1"/>
</dbReference>
<feature type="domain" description="Nudix hydrolase" evidence="2">
    <location>
        <begin position="38"/>
        <end position="165"/>
    </location>
</feature>